<feature type="transmembrane region" description="Helical" evidence="1">
    <location>
        <begin position="160"/>
        <end position="180"/>
    </location>
</feature>
<comment type="caution">
    <text evidence="3">The sequence shown here is derived from an EMBL/GenBank/DDBJ whole genome shotgun (WGS) entry which is preliminary data.</text>
</comment>
<feature type="transmembrane region" description="Helical" evidence="1">
    <location>
        <begin position="50"/>
        <end position="71"/>
    </location>
</feature>
<protein>
    <recommendedName>
        <fullName evidence="2">DUF6534 domain-containing protein</fullName>
    </recommendedName>
</protein>
<feature type="transmembrane region" description="Helical" evidence="1">
    <location>
        <begin position="12"/>
        <end position="29"/>
    </location>
</feature>
<name>A0AAD7BNH4_9AGAR</name>
<feature type="transmembrane region" description="Helical" evidence="1">
    <location>
        <begin position="120"/>
        <end position="145"/>
    </location>
</feature>
<reference evidence="3" key="1">
    <citation type="submission" date="2023-03" db="EMBL/GenBank/DDBJ databases">
        <title>Massive genome expansion in bonnet fungi (Mycena s.s.) driven by repeated elements and novel gene families across ecological guilds.</title>
        <authorList>
            <consortium name="Lawrence Berkeley National Laboratory"/>
            <person name="Harder C.B."/>
            <person name="Miyauchi S."/>
            <person name="Viragh M."/>
            <person name="Kuo A."/>
            <person name="Thoen E."/>
            <person name="Andreopoulos B."/>
            <person name="Lu D."/>
            <person name="Skrede I."/>
            <person name="Drula E."/>
            <person name="Henrissat B."/>
            <person name="Morin E."/>
            <person name="Kohler A."/>
            <person name="Barry K."/>
            <person name="LaButti K."/>
            <person name="Morin E."/>
            <person name="Salamov A."/>
            <person name="Lipzen A."/>
            <person name="Mereny Z."/>
            <person name="Hegedus B."/>
            <person name="Baldrian P."/>
            <person name="Stursova M."/>
            <person name="Weitz H."/>
            <person name="Taylor A."/>
            <person name="Grigoriev I.V."/>
            <person name="Nagy L.G."/>
            <person name="Martin F."/>
            <person name="Kauserud H."/>
        </authorList>
    </citation>
    <scope>NUCLEOTIDE SEQUENCE</scope>
    <source>
        <strain evidence="3">9284</strain>
    </source>
</reference>
<dbReference type="Proteomes" id="UP001221142">
    <property type="component" value="Unassembled WGS sequence"/>
</dbReference>
<organism evidence="3 4">
    <name type="scientific">Roridomyces roridus</name>
    <dbReference type="NCBI Taxonomy" id="1738132"/>
    <lineage>
        <taxon>Eukaryota</taxon>
        <taxon>Fungi</taxon>
        <taxon>Dikarya</taxon>
        <taxon>Basidiomycota</taxon>
        <taxon>Agaricomycotina</taxon>
        <taxon>Agaricomycetes</taxon>
        <taxon>Agaricomycetidae</taxon>
        <taxon>Agaricales</taxon>
        <taxon>Marasmiineae</taxon>
        <taxon>Mycenaceae</taxon>
        <taxon>Roridomyces</taxon>
    </lineage>
</organism>
<keyword evidence="1" id="KW-0812">Transmembrane</keyword>
<evidence type="ECO:0000256" key="1">
    <source>
        <dbReference type="SAM" id="Phobius"/>
    </source>
</evidence>
<dbReference type="PANTHER" id="PTHR40465">
    <property type="entry name" value="CHROMOSOME 1, WHOLE GENOME SHOTGUN SEQUENCE"/>
    <property type="match status" value="1"/>
</dbReference>
<evidence type="ECO:0000259" key="2">
    <source>
        <dbReference type="Pfam" id="PF20152"/>
    </source>
</evidence>
<dbReference type="InterPro" id="IPR045339">
    <property type="entry name" value="DUF6534"/>
</dbReference>
<feature type="transmembrane region" description="Helical" evidence="1">
    <location>
        <begin position="91"/>
        <end position="111"/>
    </location>
</feature>
<dbReference type="PANTHER" id="PTHR40465:SF1">
    <property type="entry name" value="DUF6534 DOMAIN-CONTAINING PROTEIN"/>
    <property type="match status" value="1"/>
</dbReference>
<keyword evidence="1" id="KW-1133">Transmembrane helix</keyword>
<keyword evidence="4" id="KW-1185">Reference proteome</keyword>
<feature type="domain" description="DUF6534" evidence="2">
    <location>
        <begin position="167"/>
        <end position="255"/>
    </location>
</feature>
<accession>A0AAD7BNH4</accession>
<dbReference type="Pfam" id="PF20152">
    <property type="entry name" value="DUF6534"/>
    <property type="match status" value="1"/>
</dbReference>
<dbReference type="AlphaFoldDB" id="A0AAD7BNH4"/>
<gene>
    <name evidence="3" type="ORF">FB45DRAFT_1084974</name>
</gene>
<keyword evidence="1" id="KW-0472">Membrane</keyword>
<evidence type="ECO:0000313" key="3">
    <source>
        <dbReference type="EMBL" id="KAJ7626106.1"/>
    </source>
</evidence>
<evidence type="ECO:0000313" key="4">
    <source>
        <dbReference type="Proteomes" id="UP001221142"/>
    </source>
</evidence>
<feature type="transmembrane region" description="Helical" evidence="1">
    <location>
        <begin position="201"/>
        <end position="225"/>
    </location>
</feature>
<proteinExistence type="predicted"/>
<dbReference type="EMBL" id="JARKIF010000012">
    <property type="protein sequence ID" value="KAJ7626106.1"/>
    <property type="molecule type" value="Genomic_DNA"/>
</dbReference>
<feature type="transmembrane region" description="Helical" evidence="1">
    <location>
        <begin position="231"/>
        <end position="251"/>
    </location>
</feature>
<sequence length="338" mass="37136">MSTALPFSLDKVIGALMIGSWVNSILYVLEWVEVYRYYQIGSKDSIFSKLTVGAALAVDTVSVAANYGIVYGYCVTYWGEPSYIFFTNGALYLYVITTGVTAFITQTWLIFRCMRATKQYIVSILMALTAGAALAGCIITTFLIIKYPSAEERHRVINSVTLWLVASACVDVAVAMTLLWQLRTMTRTSAFQETRSVITRISRITLQTGTLTSLLAVIVLVTFLADKASNVTIMFGYILNRCYTLTLLYNLNLRSRIVVHGSDANSGGLPGHGHGNRPQTRPYTTPCQIESLGGIHVHRTAIVRIDEGTGAEDTEYNVDAVSTRPSSVQTKDLSTSVL</sequence>